<dbReference type="InterPro" id="IPR050406">
    <property type="entry name" value="FGGY_Carb_Kinase"/>
</dbReference>
<evidence type="ECO:0000256" key="1">
    <source>
        <dbReference type="ARBA" id="ARBA00009156"/>
    </source>
</evidence>
<gene>
    <name evidence="5" type="ORF">RV14_GL000895</name>
</gene>
<evidence type="ECO:0000313" key="5">
    <source>
        <dbReference type="EMBL" id="OJG83661.1"/>
    </source>
</evidence>
<evidence type="ECO:0000256" key="2">
    <source>
        <dbReference type="ARBA" id="ARBA00022679"/>
    </source>
</evidence>
<sequence length="132" mass="14244">MLGGTDGLLSNLGLGTFGENVASLTVGTSGALRFVSNKPPLHSQMETICYVLDRTHWVIGGATSNVAGILAWANQTLMKEVVQETINTREDAYTTFFSEISFVPLGANGLLFCSYLLGEYAPLWEPEAFSSF</sequence>
<dbReference type="Gene3D" id="3.30.420.40">
    <property type="match status" value="1"/>
</dbReference>
<dbReference type="InterPro" id="IPR018485">
    <property type="entry name" value="FGGY_C"/>
</dbReference>
<accession>A0A1L8WRJ6</accession>
<dbReference type="STRING" id="150033.RV14_GL000895"/>
<comment type="caution">
    <text evidence="5">The sequence shown here is derived from an EMBL/GenBank/DDBJ whole genome shotgun (WGS) entry which is preliminary data.</text>
</comment>
<protein>
    <recommendedName>
        <fullName evidence="4">Carbohydrate kinase FGGY C-terminal domain-containing protein</fullName>
    </recommendedName>
</protein>
<dbReference type="Pfam" id="PF02782">
    <property type="entry name" value="FGGY_C"/>
    <property type="match status" value="1"/>
</dbReference>
<dbReference type="GO" id="GO:0016301">
    <property type="term" value="F:kinase activity"/>
    <property type="evidence" value="ECO:0007669"/>
    <property type="project" value="UniProtKB-KW"/>
</dbReference>
<organism evidence="5 6">
    <name type="scientific">Enterococcus ratti</name>
    <dbReference type="NCBI Taxonomy" id="150033"/>
    <lineage>
        <taxon>Bacteria</taxon>
        <taxon>Bacillati</taxon>
        <taxon>Bacillota</taxon>
        <taxon>Bacilli</taxon>
        <taxon>Lactobacillales</taxon>
        <taxon>Enterococcaceae</taxon>
        <taxon>Enterococcus</taxon>
    </lineage>
</organism>
<dbReference type="InterPro" id="IPR043129">
    <property type="entry name" value="ATPase_NBD"/>
</dbReference>
<comment type="similarity">
    <text evidence="1">Belongs to the FGGY kinase family.</text>
</comment>
<dbReference type="EMBL" id="JXLB01000002">
    <property type="protein sequence ID" value="OJG83661.1"/>
    <property type="molecule type" value="Genomic_DNA"/>
</dbReference>
<keyword evidence="3" id="KW-0418">Kinase</keyword>
<feature type="domain" description="Carbohydrate kinase FGGY C-terminal" evidence="4">
    <location>
        <begin position="23"/>
        <end position="128"/>
    </location>
</feature>
<dbReference type="PANTHER" id="PTHR43095:SF2">
    <property type="entry name" value="GLUCONOKINASE"/>
    <property type="match status" value="1"/>
</dbReference>
<evidence type="ECO:0000256" key="3">
    <source>
        <dbReference type="ARBA" id="ARBA00022777"/>
    </source>
</evidence>
<dbReference type="Proteomes" id="UP000182152">
    <property type="component" value="Unassembled WGS sequence"/>
</dbReference>
<name>A0A1L8WRJ6_9ENTE</name>
<keyword evidence="6" id="KW-1185">Reference proteome</keyword>
<dbReference type="SUPFAM" id="SSF53067">
    <property type="entry name" value="Actin-like ATPase domain"/>
    <property type="match status" value="1"/>
</dbReference>
<reference evidence="5 6" key="1">
    <citation type="submission" date="2014-12" db="EMBL/GenBank/DDBJ databases">
        <title>Draft genome sequences of 29 type strains of Enterococci.</title>
        <authorList>
            <person name="Zhong Z."/>
            <person name="Sun Z."/>
            <person name="Liu W."/>
            <person name="Zhang W."/>
            <person name="Zhang H."/>
        </authorList>
    </citation>
    <scope>NUCLEOTIDE SEQUENCE [LARGE SCALE GENOMIC DNA]</scope>
    <source>
        <strain evidence="5 6">DSM 15687</strain>
    </source>
</reference>
<evidence type="ECO:0000313" key="6">
    <source>
        <dbReference type="Proteomes" id="UP000182152"/>
    </source>
</evidence>
<evidence type="ECO:0000259" key="4">
    <source>
        <dbReference type="Pfam" id="PF02782"/>
    </source>
</evidence>
<keyword evidence="2" id="KW-0808">Transferase</keyword>
<dbReference type="AlphaFoldDB" id="A0A1L8WRJ6"/>
<dbReference type="GO" id="GO:0005975">
    <property type="term" value="P:carbohydrate metabolic process"/>
    <property type="evidence" value="ECO:0007669"/>
    <property type="project" value="InterPro"/>
</dbReference>
<proteinExistence type="inferred from homology"/>
<dbReference type="PANTHER" id="PTHR43095">
    <property type="entry name" value="SUGAR KINASE"/>
    <property type="match status" value="1"/>
</dbReference>